<evidence type="ECO:0000256" key="9">
    <source>
        <dbReference type="PROSITE-ProRule" id="PRU00703"/>
    </source>
</evidence>
<dbReference type="InterPro" id="IPR016132">
    <property type="entry name" value="Phyto_chromo_attachment"/>
</dbReference>
<feature type="domain" description="PAS" evidence="14">
    <location>
        <begin position="1337"/>
        <end position="1407"/>
    </location>
</feature>
<dbReference type="InterPro" id="IPR000700">
    <property type="entry name" value="PAS-assoc_C"/>
</dbReference>
<feature type="domain" description="PAC" evidence="15">
    <location>
        <begin position="1409"/>
        <end position="1461"/>
    </location>
</feature>
<dbReference type="Pfam" id="PF08447">
    <property type="entry name" value="PAS_3"/>
    <property type="match status" value="2"/>
</dbReference>
<comment type="catalytic activity">
    <reaction evidence="1">
        <text>ATP + protein L-histidine = ADP + protein N-phospho-L-histidine.</text>
        <dbReference type="EC" id="2.7.13.3"/>
    </reaction>
</comment>
<dbReference type="Pfam" id="PF00571">
    <property type="entry name" value="CBS"/>
    <property type="match status" value="4"/>
</dbReference>
<feature type="domain" description="CBS" evidence="16">
    <location>
        <begin position="101"/>
        <end position="161"/>
    </location>
</feature>
<keyword evidence="4 8" id="KW-0597">Phosphoprotein</keyword>
<dbReference type="SMART" id="SM00387">
    <property type="entry name" value="HATPase_c"/>
    <property type="match status" value="1"/>
</dbReference>
<evidence type="ECO:0000259" key="13">
    <source>
        <dbReference type="PROSITE" id="PS50110"/>
    </source>
</evidence>
<feature type="coiled-coil region" evidence="10">
    <location>
        <begin position="780"/>
        <end position="818"/>
    </location>
</feature>
<evidence type="ECO:0000259" key="15">
    <source>
        <dbReference type="PROSITE" id="PS50113"/>
    </source>
</evidence>
<dbReference type="Pfam" id="PF13426">
    <property type="entry name" value="PAS_9"/>
    <property type="match status" value="2"/>
</dbReference>
<feature type="coiled-coil region" evidence="10">
    <location>
        <begin position="1569"/>
        <end position="1596"/>
    </location>
</feature>
<dbReference type="CDD" id="cd17774">
    <property type="entry name" value="CBS_two-component_sensor_histidine_kinase_repeat2"/>
    <property type="match status" value="1"/>
</dbReference>
<evidence type="ECO:0000313" key="18">
    <source>
        <dbReference type="Proteomes" id="UP001576774"/>
    </source>
</evidence>
<dbReference type="SMART" id="SM00086">
    <property type="entry name" value="PAC"/>
    <property type="match status" value="7"/>
</dbReference>
<dbReference type="Pfam" id="PF00072">
    <property type="entry name" value="Response_reg"/>
    <property type="match status" value="2"/>
</dbReference>
<dbReference type="InterPro" id="IPR005467">
    <property type="entry name" value="His_kinase_dom"/>
</dbReference>
<protein>
    <recommendedName>
        <fullName evidence="3">histidine kinase</fullName>
        <ecNumber evidence="3">2.7.13.3</ecNumber>
    </recommendedName>
</protein>
<dbReference type="Gene3D" id="3.30.565.10">
    <property type="entry name" value="Histidine kinase-like ATPase, C-terminal domain"/>
    <property type="match status" value="1"/>
</dbReference>
<feature type="modified residue" description="4-aspartylphosphate" evidence="8">
    <location>
        <position position="1899"/>
    </location>
</feature>
<dbReference type="SUPFAM" id="SSF52172">
    <property type="entry name" value="CheY-like"/>
    <property type="match status" value="2"/>
</dbReference>
<name>A0ABV4X3B3_9CYAN</name>
<dbReference type="SUPFAM" id="SSF55781">
    <property type="entry name" value="GAF domain-like"/>
    <property type="match status" value="2"/>
</dbReference>
<feature type="domain" description="Phytochrome chromophore attachment site" evidence="11">
    <location>
        <begin position="357"/>
        <end position="493"/>
    </location>
</feature>
<proteinExistence type="inferred from homology"/>
<keyword evidence="6" id="KW-0418">Kinase</keyword>
<dbReference type="CDD" id="cd00082">
    <property type="entry name" value="HisKA"/>
    <property type="match status" value="1"/>
</dbReference>
<dbReference type="PROSITE" id="PS50113">
    <property type="entry name" value="PAC"/>
    <property type="match status" value="5"/>
</dbReference>
<dbReference type="Gene3D" id="1.10.287.130">
    <property type="match status" value="1"/>
</dbReference>
<evidence type="ECO:0000259" key="12">
    <source>
        <dbReference type="PROSITE" id="PS50109"/>
    </source>
</evidence>
<dbReference type="InterPro" id="IPR000644">
    <property type="entry name" value="CBS_dom"/>
</dbReference>
<feature type="domain" description="PAS" evidence="14">
    <location>
        <begin position="1101"/>
        <end position="1143"/>
    </location>
</feature>
<dbReference type="InterPro" id="IPR036097">
    <property type="entry name" value="HisK_dim/P_sf"/>
</dbReference>
<sequence length="2125" mass="238531">MMPTNPITESMLEQAIIFNPLIVKSDVLLAEAIVLMSAARATCCLLDDSGVEKNLLQTNARASCLLVMEENRLVGILTERDIVRLSADGQPFTNRTVAEVMTRSVITLPKIEFTNIFAALHLLQRHQIRHLPLFDDQGQVIGLLTHETLRQLLRPVDLLRLRLVSETMISEVIAAAPETSVLEIARLMTKHRVSSVVIVETQEATTELVLVPVGIITEGDIVQFQALNLDFNQIQAQRVMSTPLFAVHPSDSLWTVKSLMQEKRLSRVVVTGDADELLGIVTQSTLLQTLNPLEMYNLVEVLEKKVCHLQAEKVELLAKRNLELDLQVQQRTAELRKKTEREKLLSVIATRIRASLELPKILDTVVTEVQQFLQCDRVLVYQFNQDWSGTVTAEAVLPGWRSALGNTIADCCFPDKAHQVYAEGKKQSVSNIYQVGYVECHIQLLESYQVKANLVVPILVEQQLWGLLIGHECKSDRIWESNDLEFLDRIAVQVAIAIQQSHAYEKAQQEITERRQVETALKKSEATNRAIIQGIPDSLIRINSRGEYQDFLSGEAAKVIQPQRNTRRASVWDFLPEHLATQRLHYTNLALTSGQLQVYEQQIEINGKSFEEEIRITPLNEEEVLVIIRDITDRKQAEAAFQSLVEGVAAIAGENFFAELTQYIATTLQVRNVMISKQQGDRMESYGFWADGQLQPNTTYPCDGTPCALTMQFGKYSCLFGLQEQFPDNSALKVLKAESYIGVVLKDTEGVTIGSLCVMDDRPFTNERLLVDMLRVFAVRVSSELERQRAIDALKQLNEELEDRIARRTIELRQSEEQFRHIFEQSPVGIAISDLEGQVNRANSSLMQITGYSKAALLQKSIMDLLSPDGQQQVIQQLKQLLEKTLAITTFETELVSAQGQTIWVNVTSALILNAFGRPSGMIHLIEDVSQRKQAQAELIDLTTLQQAILNSTDYSIISTDSTGIIHTFNVAAQRMLGYTAQEVVGKLTPEFIHDRAEVHKRATVLSEEKGRLIEPGFEVFVAKARQGISTEEQWTYIRKDGSRVPVLLSVSALRDPQGQITGFLGIAKDICRQKQAEEKLHQTLQELSDFKYALDEAAIVAITDATGVITYANQRFCEISKYSREELIGTSHRLVNSDFHPKQFFTQMWKRISQGEPWRREIQNRAKDGTYYWVDTTIVPFLDHQGKPIQYLAISTDISSRKQAEFQAESLNNRLQFILSSSPAVIYTCRTSGNYSATSVSQNVTTLLGYEPSELLGESNPWLKLIHPEEKSKTVSEFSTVFEQGHKVLEYRVLHKNGIYRWIRDEMRLIYNSQGNPVEVIGSVTDITDRKQMELELEELTISLQNAMEGISRLDKQGRYVSVNPAYSQPCGYEPEELVGVDWQKTVHPEDIPLMVAAYKTMLERGKVDAEARGIRKDGSLFYKQVTMVTALDRNGQFNGHYCFLKDITDRKLTEEALKRTVSAIEAAIDGIAILKGDTYTYLNKSHTEMFGYTDANDLIGKSWTTLYSPEELSRIQQEVFPVLMQQHFWQGEAIAIRKDGKTFNEGLSLTITERGELICVCRDITEQKQAEAKIRQANDQLLLTNAELARATRLKDEFLANMSHELRTPLNAILGMTEGLQEQVFGDISDRQQQAIQTIERSGKHLLELINDILDLSKIESGKLELQIAPVSISYLCQSSLTFVRQQAIKKNIQLTSEVPQGLSDIAVDERRIRQLLINLLNNAVKFTPERGSVKLVVQTEQQPEQSFLILSVIDTGIGIAPADMSKLFQSFVQIDSSLNRQYAGTGLGLSLVRRLAELHGGVVTVTSEVGRGSCFTVRLPYLTTPRGISTPTLPPINVCSLSSENLRVLIIDDSSASAAQITRYLNEVGMEVFVYSHGEGAIEEVLRINPALIILDIQLPNLSGWTILNQLKIRPRTQNIPVVVVSVLDERSRGLSLGAVEHLVKPITRTQLHRVLEQLRDPQQSQEKPAQHHQTRDALIASESVGSALAPQTSVTQAKSSPKILLAEDNEASVVTISSYLKAKGYRLVLAKNGEEAITLAKTENPDLILMDIQMPKVDGLEAIRQIRALQQFRYIPIVALTALAMPSDQEKCIAAGANEYFPKPVKLKPLVEKIQTLLVET</sequence>
<dbReference type="PANTHER" id="PTHR43047">
    <property type="entry name" value="TWO-COMPONENT HISTIDINE PROTEIN KINASE"/>
    <property type="match status" value="1"/>
</dbReference>
<dbReference type="CDD" id="cd17546">
    <property type="entry name" value="REC_hyHK_CKI1_RcsC-like"/>
    <property type="match status" value="1"/>
</dbReference>
<feature type="coiled-coil region" evidence="10">
    <location>
        <begin position="1331"/>
        <end position="1358"/>
    </location>
</feature>
<evidence type="ECO:0000256" key="4">
    <source>
        <dbReference type="ARBA" id="ARBA00022553"/>
    </source>
</evidence>
<evidence type="ECO:0000256" key="7">
    <source>
        <dbReference type="ARBA" id="ARBA00023012"/>
    </source>
</evidence>
<feature type="domain" description="Histidine kinase" evidence="12">
    <location>
        <begin position="1603"/>
        <end position="1826"/>
    </location>
</feature>
<dbReference type="PROSITE" id="PS50046">
    <property type="entry name" value="PHYTOCHROME_2"/>
    <property type="match status" value="1"/>
</dbReference>
<dbReference type="SMART" id="SM00065">
    <property type="entry name" value="GAF"/>
    <property type="match status" value="2"/>
</dbReference>
<dbReference type="InterPro" id="IPR046342">
    <property type="entry name" value="CBS_dom_sf"/>
</dbReference>
<dbReference type="Gene3D" id="3.40.50.2300">
    <property type="match status" value="2"/>
</dbReference>
<feature type="domain" description="PAS" evidence="14">
    <location>
        <begin position="815"/>
        <end position="885"/>
    </location>
</feature>
<feature type="domain" description="PAC" evidence="15">
    <location>
        <begin position="1288"/>
        <end position="1340"/>
    </location>
</feature>
<dbReference type="InterPro" id="IPR003661">
    <property type="entry name" value="HisK_dim/P_dom"/>
</dbReference>
<dbReference type="Proteomes" id="UP001576774">
    <property type="component" value="Unassembled WGS sequence"/>
</dbReference>
<feature type="domain" description="PAS" evidence="14">
    <location>
        <begin position="949"/>
        <end position="994"/>
    </location>
</feature>
<dbReference type="Pfam" id="PF00512">
    <property type="entry name" value="HisKA"/>
    <property type="match status" value="1"/>
</dbReference>
<organism evidence="17 18">
    <name type="scientific">Floridaenema aerugineum BLCC-F46</name>
    <dbReference type="NCBI Taxonomy" id="3153654"/>
    <lineage>
        <taxon>Bacteria</taxon>
        <taxon>Bacillati</taxon>
        <taxon>Cyanobacteriota</taxon>
        <taxon>Cyanophyceae</taxon>
        <taxon>Oscillatoriophycideae</taxon>
        <taxon>Aerosakkonematales</taxon>
        <taxon>Aerosakkonemataceae</taxon>
        <taxon>Floridanema</taxon>
        <taxon>Floridanema aerugineum</taxon>
    </lineage>
</organism>
<dbReference type="SUPFAM" id="SSF55785">
    <property type="entry name" value="PYP-like sensor domain (PAS domain)"/>
    <property type="match status" value="7"/>
</dbReference>
<keyword evidence="7" id="KW-0902">Two-component regulatory system</keyword>
<dbReference type="InterPro" id="IPR004358">
    <property type="entry name" value="Sig_transdc_His_kin-like_C"/>
</dbReference>
<feature type="domain" description="CBS" evidence="16">
    <location>
        <begin position="16"/>
        <end position="92"/>
    </location>
</feature>
<dbReference type="Gene3D" id="3.30.450.20">
    <property type="entry name" value="PAS domain"/>
    <property type="match status" value="7"/>
</dbReference>
<reference evidence="17 18" key="1">
    <citation type="submission" date="2024-09" db="EMBL/GenBank/DDBJ databases">
        <title>Floridaenema gen nov. (Aerosakkonemataceae, Aerosakkonematales ord. nov., Cyanobacteria) from benthic tropical and subtropical fresh waters, with the description of four new species.</title>
        <authorList>
            <person name="Moretto J.A."/>
            <person name="Berthold D.E."/>
            <person name="Lefler F.W."/>
            <person name="Huang I.-S."/>
            <person name="Laughinghouse H. IV."/>
        </authorList>
    </citation>
    <scope>NUCLEOTIDE SEQUENCE [LARGE SCALE GENOMIC DNA]</scope>
    <source>
        <strain evidence="17 18">BLCC-F46</strain>
    </source>
</reference>
<dbReference type="InterPro" id="IPR011006">
    <property type="entry name" value="CheY-like_superfamily"/>
</dbReference>
<gene>
    <name evidence="17" type="ORF">ACE1CC_08525</name>
</gene>
<evidence type="ECO:0000256" key="5">
    <source>
        <dbReference type="ARBA" id="ARBA00022679"/>
    </source>
</evidence>
<evidence type="ECO:0000256" key="10">
    <source>
        <dbReference type="SAM" id="Coils"/>
    </source>
</evidence>
<dbReference type="Gene3D" id="3.30.450.40">
    <property type="match status" value="1"/>
</dbReference>
<dbReference type="InterPro" id="IPR003594">
    <property type="entry name" value="HATPase_dom"/>
</dbReference>
<dbReference type="Pfam" id="PF01590">
    <property type="entry name" value="GAF"/>
    <property type="match status" value="2"/>
</dbReference>
<feature type="domain" description="PAS" evidence="14">
    <location>
        <begin position="1212"/>
        <end position="1286"/>
    </location>
</feature>
<feature type="domain" description="Response regulatory" evidence="13">
    <location>
        <begin position="2006"/>
        <end position="2122"/>
    </location>
</feature>
<evidence type="ECO:0000256" key="6">
    <source>
        <dbReference type="ARBA" id="ARBA00022777"/>
    </source>
</evidence>
<dbReference type="Pfam" id="PF02518">
    <property type="entry name" value="HATPase_c"/>
    <property type="match status" value="1"/>
</dbReference>
<dbReference type="SMART" id="SM00448">
    <property type="entry name" value="REC"/>
    <property type="match status" value="2"/>
</dbReference>
<evidence type="ECO:0000256" key="2">
    <source>
        <dbReference type="ARBA" id="ARBA00006402"/>
    </source>
</evidence>
<dbReference type="InterPro" id="IPR001610">
    <property type="entry name" value="PAC"/>
</dbReference>
<dbReference type="InterPro" id="IPR001789">
    <property type="entry name" value="Sig_transdc_resp-reg_receiver"/>
</dbReference>
<feature type="domain" description="CBS" evidence="16">
    <location>
        <begin position="240"/>
        <end position="301"/>
    </location>
</feature>
<dbReference type="CDD" id="cd00130">
    <property type="entry name" value="PAS"/>
    <property type="match status" value="6"/>
</dbReference>
<accession>A0ABV4X3B3</accession>
<dbReference type="RefSeq" id="WP_413270043.1">
    <property type="nucleotide sequence ID" value="NZ_JBHFNQ010000065.1"/>
</dbReference>
<evidence type="ECO:0000259" key="11">
    <source>
        <dbReference type="PROSITE" id="PS50046"/>
    </source>
</evidence>
<dbReference type="InterPro" id="IPR013655">
    <property type="entry name" value="PAS_fold_3"/>
</dbReference>
<evidence type="ECO:0000259" key="16">
    <source>
        <dbReference type="PROSITE" id="PS51371"/>
    </source>
</evidence>
<dbReference type="SUPFAM" id="SSF55874">
    <property type="entry name" value="ATPase domain of HSP90 chaperone/DNA topoisomerase II/histidine kinase"/>
    <property type="match status" value="1"/>
</dbReference>
<evidence type="ECO:0000256" key="8">
    <source>
        <dbReference type="PROSITE-ProRule" id="PRU00169"/>
    </source>
</evidence>
<keyword evidence="18" id="KW-1185">Reference proteome</keyword>
<dbReference type="InterPro" id="IPR029016">
    <property type="entry name" value="GAF-like_dom_sf"/>
</dbReference>
<feature type="domain" description="CBS" evidence="16">
    <location>
        <begin position="168"/>
        <end position="231"/>
    </location>
</feature>
<comment type="similarity">
    <text evidence="2">In the N-terminal section; belongs to the phytochrome family.</text>
</comment>
<dbReference type="PANTHER" id="PTHR43047:SF63">
    <property type="entry name" value="HISTIDINE KINASE"/>
    <property type="match status" value="1"/>
</dbReference>
<dbReference type="PROSITE" id="PS50109">
    <property type="entry name" value="HIS_KIN"/>
    <property type="match status" value="1"/>
</dbReference>
<dbReference type="PROSITE" id="PS51371">
    <property type="entry name" value="CBS"/>
    <property type="match status" value="4"/>
</dbReference>
<dbReference type="PRINTS" id="PR00344">
    <property type="entry name" value="BCTRLSENSOR"/>
</dbReference>
<dbReference type="SMART" id="SM00388">
    <property type="entry name" value="HisKA"/>
    <property type="match status" value="1"/>
</dbReference>
<dbReference type="SUPFAM" id="SSF54631">
    <property type="entry name" value="CBS-domain pair"/>
    <property type="match status" value="2"/>
</dbReference>
<dbReference type="InterPro" id="IPR036890">
    <property type="entry name" value="HATPase_C_sf"/>
</dbReference>
<dbReference type="InterPro" id="IPR000014">
    <property type="entry name" value="PAS"/>
</dbReference>
<evidence type="ECO:0000259" key="14">
    <source>
        <dbReference type="PROSITE" id="PS50112"/>
    </source>
</evidence>
<dbReference type="EMBL" id="JBHFNQ010000065">
    <property type="protein sequence ID" value="MFB2876927.1"/>
    <property type="molecule type" value="Genomic_DNA"/>
</dbReference>
<feature type="domain" description="Response regulatory" evidence="13">
    <location>
        <begin position="1850"/>
        <end position="1963"/>
    </location>
</feature>
<dbReference type="InterPro" id="IPR003018">
    <property type="entry name" value="GAF"/>
</dbReference>
<dbReference type="EC" id="2.7.13.3" evidence="3"/>
<feature type="domain" description="PAC" evidence="15">
    <location>
        <begin position="889"/>
        <end position="941"/>
    </location>
</feature>
<feature type="modified residue" description="4-aspartylphosphate" evidence="8">
    <location>
        <position position="2055"/>
    </location>
</feature>
<evidence type="ECO:0000256" key="3">
    <source>
        <dbReference type="ARBA" id="ARBA00012438"/>
    </source>
</evidence>
<dbReference type="CDD" id="cd16922">
    <property type="entry name" value="HATPase_EvgS-ArcB-TorS-like"/>
    <property type="match status" value="1"/>
</dbReference>
<dbReference type="Pfam" id="PF00989">
    <property type="entry name" value="PAS"/>
    <property type="match status" value="2"/>
</dbReference>
<feature type="domain" description="PAC" evidence="15">
    <location>
        <begin position="1159"/>
        <end position="1211"/>
    </location>
</feature>
<evidence type="ECO:0000256" key="1">
    <source>
        <dbReference type="ARBA" id="ARBA00000085"/>
    </source>
</evidence>
<keyword evidence="9" id="KW-0129">CBS domain</keyword>
<dbReference type="PROSITE" id="PS50112">
    <property type="entry name" value="PAS"/>
    <property type="match status" value="5"/>
</dbReference>
<keyword evidence="10" id="KW-0175">Coiled coil</keyword>
<dbReference type="SUPFAM" id="SSF47384">
    <property type="entry name" value="Homodimeric domain of signal transducing histidine kinase"/>
    <property type="match status" value="1"/>
</dbReference>
<dbReference type="CDD" id="cd04620">
    <property type="entry name" value="CBS_two-component_sensor_histidine_kinase_repeat1"/>
    <property type="match status" value="1"/>
</dbReference>
<dbReference type="SMART" id="SM00116">
    <property type="entry name" value="CBS"/>
    <property type="match status" value="4"/>
</dbReference>
<feature type="domain" description="PAC" evidence="15">
    <location>
        <begin position="1031"/>
        <end position="1083"/>
    </location>
</feature>
<dbReference type="NCBIfam" id="TIGR00229">
    <property type="entry name" value="sensory_box"/>
    <property type="match status" value="6"/>
</dbReference>
<dbReference type="SMART" id="SM00091">
    <property type="entry name" value="PAS"/>
    <property type="match status" value="7"/>
</dbReference>
<dbReference type="PROSITE" id="PS50110">
    <property type="entry name" value="RESPONSE_REGULATORY"/>
    <property type="match status" value="2"/>
</dbReference>
<evidence type="ECO:0000313" key="17">
    <source>
        <dbReference type="EMBL" id="MFB2876927.1"/>
    </source>
</evidence>
<dbReference type="Gene3D" id="3.10.580.10">
    <property type="entry name" value="CBS-domain"/>
    <property type="match status" value="2"/>
</dbReference>
<comment type="caution">
    <text evidence="17">The sequence shown here is derived from an EMBL/GenBank/DDBJ whole genome shotgun (WGS) entry which is preliminary data.</text>
</comment>
<keyword evidence="5" id="KW-0808">Transferase</keyword>
<dbReference type="InterPro" id="IPR035965">
    <property type="entry name" value="PAS-like_dom_sf"/>
</dbReference>
<dbReference type="InterPro" id="IPR013767">
    <property type="entry name" value="PAS_fold"/>
</dbReference>